<dbReference type="GO" id="GO:0031985">
    <property type="term" value="C:Golgi cisterna"/>
    <property type="evidence" value="ECO:0007669"/>
    <property type="project" value="TreeGrafter"/>
</dbReference>
<dbReference type="GO" id="GO:0005829">
    <property type="term" value="C:cytosol"/>
    <property type="evidence" value="ECO:0007669"/>
    <property type="project" value="TreeGrafter"/>
</dbReference>
<dbReference type="EMBL" id="SPRV01000001">
    <property type="protein sequence ID" value="TIC71923.1"/>
    <property type="molecule type" value="Genomic_DNA"/>
</dbReference>
<dbReference type="Proteomes" id="UP000305362">
    <property type="component" value="Unassembled WGS sequence"/>
</dbReference>
<dbReference type="AlphaFoldDB" id="A0A4T0M682"/>
<feature type="compositionally biased region" description="Low complexity" evidence="9">
    <location>
        <begin position="621"/>
        <end position="647"/>
    </location>
</feature>
<dbReference type="InterPro" id="IPR013088">
    <property type="entry name" value="Znf_NHR/GATA"/>
</dbReference>
<evidence type="ECO:0000313" key="19">
    <source>
        <dbReference type="Proteomes" id="UP000310708"/>
    </source>
</evidence>
<dbReference type="PROSITE" id="PS51371">
    <property type="entry name" value="CBS"/>
    <property type="match status" value="1"/>
</dbReference>
<evidence type="ECO:0000256" key="7">
    <source>
        <dbReference type="PROSITE-ProRule" id="PRU00703"/>
    </source>
</evidence>
<evidence type="ECO:0000313" key="13">
    <source>
        <dbReference type="EMBL" id="TIC03329.1"/>
    </source>
</evidence>
<feature type="compositionally biased region" description="Basic and acidic residues" evidence="9">
    <location>
        <begin position="103"/>
        <end position="118"/>
    </location>
</feature>
<dbReference type="InterPro" id="IPR008628">
    <property type="entry name" value="GPP34-like"/>
</dbReference>
<evidence type="ECO:0000256" key="5">
    <source>
        <dbReference type="ARBA" id="ARBA00023136"/>
    </source>
</evidence>
<comment type="subcellular location">
    <subcellularLocation>
        <location evidence="1">Golgi apparatus membrane</location>
        <topology evidence="1">Peripheral membrane protein</topology>
        <orientation evidence="1">Cytoplasmic side</orientation>
    </subcellularLocation>
</comment>
<dbReference type="SMART" id="SM00401">
    <property type="entry name" value="ZnF_GATA"/>
    <property type="match status" value="1"/>
</dbReference>
<dbReference type="SUPFAM" id="SSF54631">
    <property type="entry name" value="CBS-domain pair"/>
    <property type="match status" value="1"/>
</dbReference>
<dbReference type="Proteomes" id="UP000310708">
    <property type="component" value="Unassembled WGS sequence"/>
</dbReference>
<evidence type="ECO:0000313" key="12">
    <source>
        <dbReference type="EMBL" id="TIB82482.1"/>
    </source>
</evidence>
<dbReference type="InterPro" id="IPR046342">
    <property type="entry name" value="CBS_dom_sf"/>
</dbReference>
<dbReference type="PANTHER" id="PTHR12704:SF2">
    <property type="entry name" value="GOLGI PHOSPHOPROTEIN 3 HOMOLOG SAURON"/>
    <property type="match status" value="1"/>
</dbReference>
<dbReference type="InterPro" id="IPR000679">
    <property type="entry name" value="Znf_GATA"/>
</dbReference>
<feature type="region of interest" description="Disordered" evidence="9">
    <location>
        <begin position="614"/>
        <end position="650"/>
    </location>
</feature>
<evidence type="ECO:0000313" key="17">
    <source>
        <dbReference type="Proteomes" id="UP000307169"/>
    </source>
</evidence>
<dbReference type="Pfam" id="PF00571">
    <property type="entry name" value="CBS"/>
    <property type="match status" value="1"/>
</dbReference>
<dbReference type="Proteomes" id="UP000307169">
    <property type="component" value="Unassembled WGS sequence"/>
</dbReference>
<evidence type="ECO:0000259" key="10">
    <source>
        <dbReference type="PROSITE" id="PS50114"/>
    </source>
</evidence>
<dbReference type="PANTHER" id="PTHR12704">
    <property type="entry name" value="TRANS-GOLGI PROTEIN GMX33"/>
    <property type="match status" value="1"/>
</dbReference>
<dbReference type="EMBL" id="SPRX01000006">
    <property type="protein sequence ID" value="TIC68724.1"/>
    <property type="molecule type" value="Genomic_DNA"/>
</dbReference>
<dbReference type="PROSITE" id="PS50114">
    <property type="entry name" value="GATA_ZN_FINGER_2"/>
    <property type="match status" value="1"/>
</dbReference>
<dbReference type="Gene3D" id="3.10.580.10">
    <property type="entry name" value="CBS-domain"/>
    <property type="match status" value="1"/>
</dbReference>
<feature type="compositionally biased region" description="Basic and acidic residues" evidence="9">
    <location>
        <begin position="130"/>
        <end position="145"/>
    </location>
</feature>
<dbReference type="SUPFAM" id="SSF57716">
    <property type="entry name" value="Glucocorticoid receptor-like (DNA-binding domain)"/>
    <property type="match status" value="1"/>
</dbReference>
<evidence type="ECO:0000256" key="3">
    <source>
        <dbReference type="ARBA" id="ARBA00023034"/>
    </source>
</evidence>
<dbReference type="GO" id="GO:0006890">
    <property type="term" value="P:retrograde vesicle-mediated transport, Golgi to endoplasmic reticulum"/>
    <property type="evidence" value="ECO:0007669"/>
    <property type="project" value="TreeGrafter"/>
</dbReference>
<dbReference type="CDD" id="cd00202">
    <property type="entry name" value="ZnF_GATA"/>
    <property type="match status" value="1"/>
</dbReference>
<dbReference type="Pfam" id="PF00320">
    <property type="entry name" value="GATA"/>
    <property type="match status" value="1"/>
</dbReference>
<name>A0A4T0M682_9BASI</name>
<keyword evidence="6" id="KW-0863">Zinc-finger</keyword>
<dbReference type="GO" id="GO:0006355">
    <property type="term" value="P:regulation of DNA-templated transcription"/>
    <property type="evidence" value="ECO:0007669"/>
    <property type="project" value="InterPro"/>
</dbReference>
<dbReference type="GO" id="GO:0007030">
    <property type="term" value="P:Golgi organization"/>
    <property type="evidence" value="ECO:0007669"/>
    <property type="project" value="TreeGrafter"/>
</dbReference>
<reference evidence="16 17" key="1">
    <citation type="submission" date="2019-03" db="EMBL/GenBank/DDBJ databases">
        <title>Sequencing 25 genomes of Wallemia mellicola.</title>
        <authorList>
            <person name="Gostincar C."/>
        </authorList>
    </citation>
    <scope>NUCLEOTIDE SEQUENCE [LARGE SCALE GENOMIC DNA]</scope>
    <source>
        <strain evidence="13 17">EXF-1262</strain>
        <strain evidence="15 16">EXF-1277</strain>
        <strain evidence="12 18">EXF-6152</strain>
        <strain evidence="14 19">EXF-757</strain>
    </source>
</reference>
<feature type="coiled-coil region" evidence="8">
    <location>
        <begin position="356"/>
        <end position="383"/>
    </location>
</feature>
<keyword evidence="7" id="KW-0129">CBS domain</keyword>
<feature type="region of interest" description="Disordered" evidence="9">
    <location>
        <begin position="1"/>
        <end position="26"/>
    </location>
</feature>
<comment type="caution">
    <text evidence="14">The sequence shown here is derived from an EMBL/GenBank/DDBJ whole genome shotgun (WGS) entry which is preliminary data.</text>
</comment>
<dbReference type="GO" id="GO:0043565">
    <property type="term" value="F:sequence-specific DNA binding"/>
    <property type="evidence" value="ECO:0007669"/>
    <property type="project" value="InterPro"/>
</dbReference>
<evidence type="ECO:0000256" key="8">
    <source>
        <dbReference type="SAM" id="Coils"/>
    </source>
</evidence>
<dbReference type="OrthoDB" id="2189106at2759"/>
<feature type="compositionally biased region" description="Low complexity" evidence="9">
    <location>
        <begin position="214"/>
        <end position="239"/>
    </location>
</feature>
<evidence type="ECO:0008006" key="20">
    <source>
        <dbReference type="Google" id="ProtNLM"/>
    </source>
</evidence>
<feature type="compositionally biased region" description="Polar residues" evidence="9">
    <location>
        <begin position="273"/>
        <end position="295"/>
    </location>
</feature>
<keyword evidence="6" id="KW-0862">Zinc</keyword>
<accession>A0A4T0M682</accession>
<dbReference type="Pfam" id="PF05719">
    <property type="entry name" value="GPP34"/>
    <property type="match status" value="1"/>
</dbReference>
<keyword evidence="5" id="KW-0472">Membrane</keyword>
<comment type="similarity">
    <text evidence="2">Belongs to the GOLPH3/VPS74 family.</text>
</comment>
<feature type="region of interest" description="Disordered" evidence="9">
    <location>
        <begin position="68"/>
        <end position="189"/>
    </location>
</feature>
<evidence type="ECO:0000256" key="9">
    <source>
        <dbReference type="SAM" id="MobiDB-lite"/>
    </source>
</evidence>
<gene>
    <name evidence="14" type="ORF">E3Q01_00717</name>
    <name evidence="15" type="ORF">E3Q03_00016</name>
    <name evidence="13" type="ORF">E3Q17_00918</name>
    <name evidence="12" type="ORF">E3Q22_00278</name>
</gene>
<evidence type="ECO:0000256" key="4">
    <source>
        <dbReference type="ARBA" id="ARBA00023121"/>
    </source>
</evidence>
<keyword evidence="4" id="KW-0446">Lipid-binding</keyword>
<dbReference type="InterPro" id="IPR000644">
    <property type="entry name" value="CBS_dom"/>
</dbReference>
<dbReference type="EMBL" id="SPRC01000002">
    <property type="protein sequence ID" value="TIB82482.1"/>
    <property type="molecule type" value="Genomic_DNA"/>
</dbReference>
<evidence type="ECO:0000313" key="15">
    <source>
        <dbReference type="EMBL" id="TIC71923.1"/>
    </source>
</evidence>
<feature type="domain" description="CBS" evidence="11">
    <location>
        <begin position="479"/>
        <end position="537"/>
    </location>
</feature>
<feature type="compositionally biased region" description="Low complexity" evidence="9">
    <location>
        <begin position="261"/>
        <end position="272"/>
    </location>
</feature>
<dbReference type="Gene3D" id="1.10.3630.10">
    <property type="entry name" value="yeast vps74-n-term truncation variant domain like"/>
    <property type="match status" value="1"/>
</dbReference>
<feature type="region of interest" description="Disordered" evidence="9">
    <location>
        <begin position="387"/>
        <end position="439"/>
    </location>
</feature>
<proteinExistence type="inferred from homology"/>
<evidence type="ECO:0000259" key="11">
    <source>
        <dbReference type="PROSITE" id="PS51371"/>
    </source>
</evidence>
<evidence type="ECO:0000256" key="2">
    <source>
        <dbReference type="ARBA" id="ARBA00007284"/>
    </source>
</evidence>
<dbReference type="InterPro" id="IPR038261">
    <property type="entry name" value="GPP34-like_sf"/>
</dbReference>
<keyword evidence="3" id="KW-0333">Golgi apparatus</keyword>
<dbReference type="Gene3D" id="3.30.50.10">
    <property type="entry name" value="Erythroid Transcription Factor GATA-1, subunit A"/>
    <property type="match status" value="1"/>
</dbReference>
<protein>
    <recommendedName>
        <fullName evidence="20">GATA-type domain-containing protein</fullName>
    </recommendedName>
</protein>
<keyword evidence="6" id="KW-0479">Metal-binding</keyword>
<dbReference type="Proteomes" id="UP000310685">
    <property type="component" value="Unassembled WGS sequence"/>
</dbReference>
<feature type="compositionally biased region" description="Low complexity" evidence="9">
    <location>
        <begin position="308"/>
        <end position="323"/>
    </location>
</feature>
<evidence type="ECO:0000313" key="18">
    <source>
        <dbReference type="Proteomes" id="UP000310685"/>
    </source>
</evidence>
<feature type="region of interest" description="Disordered" evidence="9">
    <location>
        <begin position="203"/>
        <end position="328"/>
    </location>
</feature>
<evidence type="ECO:0000313" key="16">
    <source>
        <dbReference type="Proteomes" id="UP000305362"/>
    </source>
</evidence>
<dbReference type="GO" id="GO:0000139">
    <property type="term" value="C:Golgi membrane"/>
    <property type="evidence" value="ECO:0007669"/>
    <property type="project" value="UniProtKB-SubCell"/>
</dbReference>
<dbReference type="GO" id="GO:0043001">
    <property type="term" value="P:Golgi to plasma membrane protein transport"/>
    <property type="evidence" value="ECO:0007669"/>
    <property type="project" value="TreeGrafter"/>
</dbReference>
<dbReference type="GO" id="GO:0070273">
    <property type="term" value="F:phosphatidylinositol-4-phosphate binding"/>
    <property type="evidence" value="ECO:0007669"/>
    <property type="project" value="InterPro"/>
</dbReference>
<dbReference type="GO" id="GO:0008270">
    <property type="term" value="F:zinc ion binding"/>
    <property type="evidence" value="ECO:0007669"/>
    <property type="project" value="UniProtKB-KW"/>
</dbReference>
<evidence type="ECO:0000313" key="14">
    <source>
        <dbReference type="EMBL" id="TIC68724.1"/>
    </source>
</evidence>
<dbReference type="GO" id="GO:0005802">
    <property type="term" value="C:trans-Golgi network"/>
    <property type="evidence" value="ECO:0007669"/>
    <property type="project" value="TreeGrafter"/>
</dbReference>
<organism evidence="14 19">
    <name type="scientific">Wallemia mellicola</name>
    <dbReference type="NCBI Taxonomy" id="1708541"/>
    <lineage>
        <taxon>Eukaryota</taxon>
        <taxon>Fungi</taxon>
        <taxon>Dikarya</taxon>
        <taxon>Basidiomycota</taxon>
        <taxon>Wallemiomycotina</taxon>
        <taxon>Wallemiomycetes</taxon>
        <taxon>Wallemiales</taxon>
        <taxon>Wallemiaceae</taxon>
        <taxon>Wallemia</taxon>
    </lineage>
</organism>
<dbReference type="GO" id="GO:0048194">
    <property type="term" value="P:Golgi vesicle budding"/>
    <property type="evidence" value="ECO:0007669"/>
    <property type="project" value="TreeGrafter"/>
</dbReference>
<keyword evidence="8" id="KW-0175">Coiled coil</keyword>
<feature type="domain" description="GATA-type" evidence="10">
    <location>
        <begin position="30"/>
        <end position="79"/>
    </location>
</feature>
<sequence length="988" mass="110443">MSDIAAATSITPEEPNLQTPPPGLSAQPFCSHCRATQTPLWRRNPDDSASVLCNACGLFLKLKGMPRPLSLKTDVPRTRKRQKACDKDQNADGTSSKSKKKNSKSDSQDHDNDDDRQNENSPDEINGSKLRADSPKRPVIPKDYDYTAPYMIKRPRKSKYDITEMAPPKSILETLGIEPIPGGQGKLDSQSINKLVGGIAPLNSSQVQNAHALHQQQQQQQHQQQQQQQQQPSQQQQQHLLTSKPLPTAAGGGSNASQTYQQSAPAQQSNASFINHYSSINPTSSLSAGQVPQQTEIKEESASRPMLQSHSSSPIIPQHSTTSRPMSQSLSAILSNHQKSMNYHSQYNSHEPVDQVRLLKAQVQELERAYEGALNKLNKYEKFEELNNNNNSKVGSDKDNSTESASDNMEVDSQSKDQQTPPVDPPRRSTRPKNFRYDSADIDNEQFENILFKHKLNHTFVDTMTKPVDYRGAVVEDLDLQPALTVYANESIDKVLIAAYEREFSQVPVLNDESNKKIIGYIDVEKLLKQDNDHSKSVNDYTIRFASKNKRFRVITPYTPLEELDSFLIDNEFAIVTDQQRKFVLGIATRGDLSNFHNFTFFHLLSSRMSSQAGLQRRRVNNNTQNDDSTSSGRNSSSLPSSPRLSTVGRGVAYDPRDLQVEEEQNQHPKLTLMEEVLLLGLKDRQGYLSFWNDNISYALRGCILIELALRKRIAMVRDPNRRRYDLADRLVEVTNDKLTGEVLLDETLKLIKTSEKLSVGNWIDLLSGETWNVMKIGYQLKQVRERLAKGLVDKGVLRTEKKNFLLFDMATHPIVDTVSKRDAIERVLALANPNTVALDMNKLYKNPNVRARVTRSVALLLSGYAASVLENAFATLNYDTREEAFMRTDELLNEFGVWPWGFVGTGSGSAVDGATGIGSASIDTSDQVETPASAAMSHASAAQITNLVRSAKEEVGEDELEFEVIATVFSVFGKVSFCFCLLKIYTN</sequence>
<dbReference type="EMBL" id="SPRH01000007">
    <property type="protein sequence ID" value="TIC03329.1"/>
    <property type="molecule type" value="Genomic_DNA"/>
</dbReference>
<evidence type="ECO:0000256" key="1">
    <source>
        <dbReference type="ARBA" id="ARBA00004255"/>
    </source>
</evidence>
<evidence type="ECO:0000256" key="6">
    <source>
        <dbReference type="PROSITE-ProRule" id="PRU00094"/>
    </source>
</evidence>